<organism evidence="1 2">
    <name type="scientific">Streptomyces dysideae</name>
    <dbReference type="NCBI Taxonomy" id="909626"/>
    <lineage>
        <taxon>Bacteria</taxon>
        <taxon>Bacillati</taxon>
        <taxon>Actinomycetota</taxon>
        <taxon>Actinomycetes</taxon>
        <taxon>Kitasatosporales</taxon>
        <taxon>Streptomycetaceae</taxon>
        <taxon>Streptomyces</taxon>
    </lineage>
</organism>
<dbReference type="Proteomes" id="UP000053260">
    <property type="component" value="Unassembled WGS sequence"/>
</dbReference>
<reference evidence="1 2" key="1">
    <citation type="submission" date="2015-10" db="EMBL/GenBank/DDBJ databases">
        <title>Draft genome sequence of Streptomyces sp. RV15, isolated from a marine sponge.</title>
        <authorList>
            <person name="Ruckert C."/>
            <person name="Abdelmohsen U.R."/>
            <person name="Winkler A."/>
            <person name="Hentschel U."/>
            <person name="Kalinowski J."/>
            <person name="Kampfer P."/>
            <person name="Glaeser S."/>
        </authorList>
    </citation>
    <scope>NUCLEOTIDE SEQUENCE [LARGE SCALE GENOMIC DNA]</scope>
    <source>
        <strain evidence="1 2">RV15</strain>
    </source>
</reference>
<keyword evidence="2" id="KW-1185">Reference proteome</keyword>
<comment type="caution">
    <text evidence="1">The sequence shown here is derived from an EMBL/GenBank/DDBJ whole genome shotgun (WGS) entry which is preliminary data.</text>
</comment>
<dbReference type="EMBL" id="LMXB01000081">
    <property type="protein sequence ID" value="KUO17026.1"/>
    <property type="molecule type" value="Genomic_DNA"/>
</dbReference>
<proteinExistence type="predicted"/>
<accession>A0A101UUD9</accession>
<name>A0A101UUD9_9ACTN</name>
<sequence>MSQEAHVAGFIAKVSRDDIAERAIGNFRQAGEDFGKRLGGRRPGPAWLNQHWIACRCGGPDSLVEVIKAIEGVRPAGLFRRARADASGPSSG</sequence>
<evidence type="ECO:0000313" key="1">
    <source>
        <dbReference type="EMBL" id="KUO17026.1"/>
    </source>
</evidence>
<evidence type="ECO:0000313" key="2">
    <source>
        <dbReference type="Proteomes" id="UP000053260"/>
    </source>
</evidence>
<dbReference type="AlphaFoldDB" id="A0A101UUD9"/>
<gene>
    <name evidence="1" type="ORF">AQJ91_32530</name>
</gene>
<protein>
    <submittedName>
        <fullName evidence="1">Uncharacterized protein</fullName>
    </submittedName>
</protein>